<accession>A0A1M7H6D4</accession>
<dbReference type="PANTHER" id="PTHR42791">
    <property type="entry name" value="GNAT FAMILY ACETYLTRANSFERASE"/>
    <property type="match status" value="1"/>
</dbReference>
<dbReference type="InterPro" id="IPR016181">
    <property type="entry name" value="Acyl_CoA_acyltransferase"/>
</dbReference>
<dbReference type="PANTHER" id="PTHR42791:SF1">
    <property type="entry name" value="N-ACETYLTRANSFERASE DOMAIN-CONTAINING PROTEIN"/>
    <property type="match status" value="1"/>
</dbReference>
<dbReference type="RefSeq" id="WP_079553166.1">
    <property type="nucleotide sequence ID" value="NZ_LT670847.1"/>
</dbReference>
<dbReference type="Gene3D" id="3.40.630.30">
    <property type="match status" value="1"/>
</dbReference>
<keyword evidence="3" id="KW-1185">Reference proteome</keyword>
<dbReference type="SUPFAM" id="SSF55729">
    <property type="entry name" value="Acyl-CoA N-acyltransferases (Nat)"/>
    <property type="match status" value="1"/>
</dbReference>
<dbReference type="CDD" id="cd04301">
    <property type="entry name" value="NAT_SF"/>
    <property type="match status" value="1"/>
</dbReference>
<dbReference type="Pfam" id="PF00583">
    <property type="entry name" value="Acetyltransf_1"/>
    <property type="match status" value="1"/>
</dbReference>
<dbReference type="InterPro" id="IPR000182">
    <property type="entry name" value="GNAT_dom"/>
</dbReference>
<dbReference type="GO" id="GO:0016747">
    <property type="term" value="F:acyltransferase activity, transferring groups other than amino-acyl groups"/>
    <property type="evidence" value="ECO:0007669"/>
    <property type="project" value="InterPro"/>
</dbReference>
<keyword evidence="2" id="KW-0808">Transferase</keyword>
<dbReference type="EMBL" id="LT670847">
    <property type="protein sequence ID" value="SHM23567.1"/>
    <property type="molecule type" value="Genomic_DNA"/>
</dbReference>
<evidence type="ECO:0000313" key="3">
    <source>
        <dbReference type="Proteomes" id="UP000190911"/>
    </source>
</evidence>
<dbReference type="AlphaFoldDB" id="A0A1M7H6D4"/>
<sequence>MLASAPFNPSSPYSLRRLSVSEMPAASALLGQGMRDNPTHVCAFGNNPERRRQALVAMFAPFMRRQAQEGVVFGAFIEDKLVGVSGFSLPGQCQPALKDKLCTLPALFLICGPVGLWHVLWNLYRWTRIWKQRDAKMPRHGHLGPLAVAPKWQGQGIGSALLQCLCDELDKRQLAGYLETDRQENVRLYEWFGFTTVATEPVLGATHWFMQRRSDDMQIDALE</sequence>
<protein>
    <submittedName>
        <fullName evidence="2">Acetyltransferase (GNAT) family protein</fullName>
    </submittedName>
</protein>
<reference evidence="2 3" key="1">
    <citation type="submission" date="2016-11" db="EMBL/GenBank/DDBJ databases">
        <authorList>
            <person name="Jaros S."/>
            <person name="Januszkiewicz K."/>
            <person name="Wedrychowicz H."/>
        </authorList>
    </citation>
    <scope>NUCLEOTIDE SEQUENCE [LARGE SCALE GENOMIC DNA]</scope>
    <source>
        <strain evidence="2 3">ACAM 12</strain>
    </source>
</reference>
<organism evidence="2 3">
    <name type="scientific">Vreelandella subglaciescola</name>
    <dbReference type="NCBI Taxonomy" id="29571"/>
    <lineage>
        <taxon>Bacteria</taxon>
        <taxon>Pseudomonadati</taxon>
        <taxon>Pseudomonadota</taxon>
        <taxon>Gammaproteobacteria</taxon>
        <taxon>Oceanospirillales</taxon>
        <taxon>Halomonadaceae</taxon>
        <taxon>Vreelandella</taxon>
    </lineage>
</organism>
<dbReference type="PROSITE" id="PS51186">
    <property type="entry name" value="GNAT"/>
    <property type="match status" value="1"/>
</dbReference>
<dbReference type="InterPro" id="IPR052523">
    <property type="entry name" value="Trichothecene_AcTrans"/>
</dbReference>
<dbReference type="OrthoDB" id="9797178at2"/>
<feature type="domain" description="N-acetyltransferase" evidence="1">
    <location>
        <begin position="13"/>
        <end position="215"/>
    </location>
</feature>
<dbReference type="STRING" id="29571.SAMN05878437_1903"/>
<gene>
    <name evidence="2" type="ORF">SAMN05878437_1903</name>
</gene>
<dbReference type="Proteomes" id="UP000190911">
    <property type="component" value="Chromosome I"/>
</dbReference>
<evidence type="ECO:0000313" key="2">
    <source>
        <dbReference type="EMBL" id="SHM23567.1"/>
    </source>
</evidence>
<evidence type="ECO:0000259" key="1">
    <source>
        <dbReference type="PROSITE" id="PS51186"/>
    </source>
</evidence>
<dbReference type="InParanoid" id="A0A1M7H6D4"/>
<name>A0A1M7H6D4_9GAMM</name>
<proteinExistence type="predicted"/>